<proteinExistence type="predicted"/>
<name>A0A8S8ZAW4_SORMA</name>
<comment type="caution">
    <text evidence="2">The sequence shown here is derived from an EMBL/GenBank/DDBJ whole genome shotgun (WGS) entry which is preliminary data.</text>
</comment>
<keyword evidence="1" id="KW-1133">Transmembrane helix</keyword>
<dbReference type="VEuPathDB" id="FungiDB:SMAC_00348"/>
<accession>A0A8S8ZAW4</accession>
<feature type="transmembrane region" description="Helical" evidence="1">
    <location>
        <begin position="334"/>
        <end position="356"/>
    </location>
</feature>
<keyword evidence="1" id="KW-0472">Membrane</keyword>
<evidence type="ECO:0000313" key="3">
    <source>
        <dbReference type="Proteomes" id="UP000433876"/>
    </source>
</evidence>
<dbReference type="PANTHER" id="PTHR35394">
    <property type="entry name" value="DUF3176 DOMAIN-CONTAINING PROTEIN"/>
    <property type="match status" value="1"/>
</dbReference>
<reference evidence="2 3" key="1">
    <citation type="submission" date="2017-07" db="EMBL/GenBank/DDBJ databases">
        <title>Genome sequence of the Sordaria macrospora wild type strain R19027.</title>
        <authorList>
            <person name="Nowrousian M."/>
            <person name="Teichert I."/>
            <person name="Kueck U."/>
        </authorList>
    </citation>
    <scope>NUCLEOTIDE SEQUENCE [LARGE SCALE GENOMIC DNA]</scope>
    <source>
        <strain evidence="2 3">R19027</strain>
        <tissue evidence="2">Mycelium</tissue>
    </source>
</reference>
<organism evidence="2 3">
    <name type="scientific">Sordaria macrospora</name>
    <dbReference type="NCBI Taxonomy" id="5147"/>
    <lineage>
        <taxon>Eukaryota</taxon>
        <taxon>Fungi</taxon>
        <taxon>Dikarya</taxon>
        <taxon>Ascomycota</taxon>
        <taxon>Pezizomycotina</taxon>
        <taxon>Sordariomycetes</taxon>
        <taxon>Sordariomycetidae</taxon>
        <taxon>Sordariales</taxon>
        <taxon>Sordariaceae</taxon>
        <taxon>Sordaria</taxon>
    </lineage>
</organism>
<dbReference type="EMBL" id="NMPR01000234">
    <property type="protein sequence ID" value="KAA8627807.1"/>
    <property type="molecule type" value="Genomic_DNA"/>
</dbReference>
<protein>
    <submittedName>
        <fullName evidence="2">Uncharacterized protein</fullName>
    </submittedName>
</protein>
<dbReference type="Proteomes" id="UP000433876">
    <property type="component" value="Unassembled WGS sequence"/>
</dbReference>
<evidence type="ECO:0000313" key="2">
    <source>
        <dbReference type="EMBL" id="KAA8627807.1"/>
    </source>
</evidence>
<gene>
    <name evidence="2" type="ORF">SMACR_00348</name>
</gene>
<evidence type="ECO:0000256" key="1">
    <source>
        <dbReference type="SAM" id="Phobius"/>
    </source>
</evidence>
<sequence length="444" mass="49809">MFPGMWNYTAPDRRETWDTSMGSSNFPDFGRWTVYNGYRGKHEQQGNNSSPSYPVYVTRFPMDIITEMDNVCSPHNNNPWDWVACADINNGSDVKTPTPLFLMAHTRLKLETSEEGSNKSWIPKGLRPELQEWSALSLCQVKRQISVVNGTLRSSATTSSYLTGPKFSMLKDPTGVNVTADCYAPENVDLTGEALDGVLAPPVMSAGLDHQSYYRADPSTGAFCLFNGTDIERYQIYNRLARVLRYSIHRNATGHPIVDGLVDGRWERQPIHGMAGGTSFGPEFSDVPVRISNRTLGYVMSSVGASLNNLTLATTTERATGSYVVRERILVARWQWLTALFAIEFLGIGYFFFIVFRPRDTAGVWKDSIFAVLYHGLDDESKETHDGRFVRDLRGMKEAAKAMDVRLNYIRDNSRIALVHEPTTIDTEQYSAGSWVKNGYNPAV</sequence>
<dbReference type="PANTHER" id="PTHR35394:SF5">
    <property type="entry name" value="DUF3176 DOMAIN-CONTAINING PROTEIN"/>
    <property type="match status" value="1"/>
</dbReference>
<keyword evidence="1" id="KW-0812">Transmembrane</keyword>
<dbReference type="AlphaFoldDB" id="A0A8S8ZAW4"/>